<proteinExistence type="predicted"/>
<dbReference type="Proteomes" id="UP000422108">
    <property type="component" value="Chromosome"/>
</dbReference>
<dbReference type="EMBL" id="AP021879">
    <property type="protein sequence ID" value="BBO86913.1"/>
    <property type="molecule type" value="Genomic_DNA"/>
</dbReference>
<dbReference type="InterPro" id="IPR001296">
    <property type="entry name" value="Glyco_trans_1"/>
</dbReference>
<evidence type="ECO:0000259" key="3">
    <source>
        <dbReference type="Pfam" id="PF13439"/>
    </source>
</evidence>
<feature type="domain" description="Glycosyl transferase family 1" evidence="2">
    <location>
        <begin position="200"/>
        <end position="361"/>
    </location>
</feature>
<dbReference type="AlphaFoldDB" id="A0A5K8A2X8"/>
<keyword evidence="1" id="KW-0808">Transferase</keyword>
<name>A0A5K8A2X8_9BACT</name>
<dbReference type="InterPro" id="IPR028098">
    <property type="entry name" value="Glyco_trans_4-like_N"/>
</dbReference>
<evidence type="ECO:0000313" key="4">
    <source>
        <dbReference type="EMBL" id="BBO86913.1"/>
    </source>
</evidence>
<dbReference type="Pfam" id="PF13439">
    <property type="entry name" value="Glyco_transf_4"/>
    <property type="match status" value="1"/>
</dbReference>
<evidence type="ECO:0008006" key="6">
    <source>
        <dbReference type="Google" id="ProtNLM"/>
    </source>
</evidence>
<dbReference type="PANTHER" id="PTHR46401">
    <property type="entry name" value="GLYCOSYLTRANSFERASE WBBK-RELATED"/>
    <property type="match status" value="1"/>
</dbReference>
<dbReference type="GO" id="GO:0016757">
    <property type="term" value="F:glycosyltransferase activity"/>
    <property type="evidence" value="ECO:0007669"/>
    <property type="project" value="InterPro"/>
</dbReference>
<evidence type="ECO:0000256" key="1">
    <source>
        <dbReference type="ARBA" id="ARBA00022679"/>
    </source>
</evidence>
<dbReference type="PANTHER" id="PTHR46401:SF2">
    <property type="entry name" value="GLYCOSYLTRANSFERASE WBBK-RELATED"/>
    <property type="match status" value="1"/>
</dbReference>
<dbReference type="GO" id="GO:0009103">
    <property type="term" value="P:lipopolysaccharide biosynthetic process"/>
    <property type="evidence" value="ECO:0007669"/>
    <property type="project" value="TreeGrafter"/>
</dbReference>
<dbReference type="Pfam" id="PF00534">
    <property type="entry name" value="Glycos_transf_1"/>
    <property type="match status" value="1"/>
</dbReference>
<dbReference type="Gene3D" id="3.40.50.2000">
    <property type="entry name" value="Glycogen Phosphorylase B"/>
    <property type="match status" value="2"/>
</dbReference>
<reference evidence="4 5" key="1">
    <citation type="submission" date="2019-11" db="EMBL/GenBank/DDBJ databases">
        <title>Comparative genomics of hydrocarbon-degrading Desulfosarcina strains.</title>
        <authorList>
            <person name="Watanabe M."/>
            <person name="Kojima H."/>
            <person name="Fukui M."/>
        </authorList>
    </citation>
    <scope>NUCLEOTIDE SEQUENCE [LARGE SCALE GENOMIC DNA]</scope>
    <source>
        <strain evidence="5">oXyS1</strain>
    </source>
</reference>
<evidence type="ECO:0000313" key="5">
    <source>
        <dbReference type="Proteomes" id="UP000422108"/>
    </source>
</evidence>
<sequence>MNICLVNHDFIPVRGSGQTVYAEKIARGLADGNNVTVITARPPGLSGIEYIDNIRVVRLPVPHHDPSQWIAFGYIAGQFIKRQAGRKNFDIIHFLDGHLGYAAPKGFVATLHQSFNQRLKGKKGIPYHSSLWNLIQRYPYYKVSKILETLALGKAEACLAISHATRNEFIQNYRVDPKRIDVVYSGIDTDFFKPVDAGRQRKALGLTNEKVLLYVGFSTPRKGLEDLAAALRRLKTDNVKLVLAGKWEKGYRQSFLHRLGRNVDKVIEAGYVDDAQMPALYSLADIFVLPSLLEGFGFPLVESMACGTPVISTNAGAIPEVVGNCGLVIPPQNPGILAEKIDLLLSDESLRNSLKKRSRDWVLYNFSQAVMMRQTFSFYERVMAQKKRTARHFAL</sequence>
<dbReference type="SUPFAM" id="SSF53756">
    <property type="entry name" value="UDP-Glycosyltransferase/glycogen phosphorylase"/>
    <property type="match status" value="1"/>
</dbReference>
<gene>
    <name evidence="4" type="ORF">DSCOOX_00930</name>
</gene>
<organism evidence="4 5">
    <name type="scientific">Desulfosarcina ovata subsp. ovata</name>
    <dbReference type="NCBI Taxonomy" id="2752305"/>
    <lineage>
        <taxon>Bacteria</taxon>
        <taxon>Pseudomonadati</taxon>
        <taxon>Thermodesulfobacteriota</taxon>
        <taxon>Desulfobacteria</taxon>
        <taxon>Desulfobacterales</taxon>
        <taxon>Desulfosarcinaceae</taxon>
        <taxon>Desulfosarcina</taxon>
    </lineage>
</organism>
<evidence type="ECO:0000259" key="2">
    <source>
        <dbReference type="Pfam" id="PF00534"/>
    </source>
</evidence>
<protein>
    <recommendedName>
        <fullName evidence="6">Glycosyl transferase</fullName>
    </recommendedName>
</protein>
<accession>A0A5K8A2X8</accession>
<keyword evidence="5" id="KW-1185">Reference proteome</keyword>
<feature type="domain" description="Glycosyltransferase subfamily 4-like N-terminal" evidence="3">
    <location>
        <begin position="16"/>
        <end position="190"/>
    </location>
</feature>
<dbReference type="CDD" id="cd03801">
    <property type="entry name" value="GT4_PimA-like"/>
    <property type="match status" value="1"/>
</dbReference>